<dbReference type="EMBL" id="JAHQIW010006603">
    <property type="protein sequence ID" value="KAJ1369568.1"/>
    <property type="molecule type" value="Genomic_DNA"/>
</dbReference>
<protein>
    <submittedName>
        <fullName evidence="1">Uncharacterized protein</fullName>
    </submittedName>
</protein>
<evidence type="ECO:0000313" key="2">
    <source>
        <dbReference type="Proteomes" id="UP001196413"/>
    </source>
</evidence>
<evidence type="ECO:0000313" key="1">
    <source>
        <dbReference type="EMBL" id="KAJ1369568.1"/>
    </source>
</evidence>
<dbReference type="Proteomes" id="UP001196413">
    <property type="component" value="Unassembled WGS sequence"/>
</dbReference>
<organism evidence="1 2">
    <name type="scientific">Parelaphostrongylus tenuis</name>
    <name type="common">Meningeal worm</name>
    <dbReference type="NCBI Taxonomy" id="148309"/>
    <lineage>
        <taxon>Eukaryota</taxon>
        <taxon>Metazoa</taxon>
        <taxon>Ecdysozoa</taxon>
        <taxon>Nematoda</taxon>
        <taxon>Chromadorea</taxon>
        <taxon>Rhabditida</taxon>
        <taxon>Rhabditina</taxon>
        <taxon>Rhabditomorpha</taxon>
        <taxon>Strongyloidea</taxon>
        <taxon>Metastrongylidae</taxon>
        <taxon>Parelaphostrongylus</taxon>
    </lineage>
</organism>
<gene>
    <name evidence="1" type="ORF">KIN20_031054</name>
</gene>
<accession>A0AAD5R4L1</accession>
<dbReference type="AlphaFoldDB" id="A0AAD5R4L1"/>
<name>A0AAD5R4L1_PARTN</name>
<proteinExistence type="predicted"/>
<sequence length="71" mass="7747">IPVPTYSPPSVPECHQSCSHQASLENGHHSASPDEECSRMNSIGRQLNEGFAVHLFENPHAKRCTGVFGMT</sequence>
<reference evidence="1" key="1">
    <citation type="submission" date="2021-06" db="EMBL/GenBank/DDBJ databases">
        <title>Parelaphostrongylus tenuis whole genome reference sequence.</title>
        <authorList>
            <person name="Garwood T.J."/>
            <person name="Larsen P.A."/>
            <person name="Fountain-Jones N.M."/>
            <person name="Garbe J.R."/>
            <person name="Macchietto M.G."/>
            <person name="Kania S.A."/>
            <person name="Gerhold R.W."/>
            <person name="Richards J.E."/>
            <person name="Wolf T.M."/>
        </authorList>
    </citation>
    <scope>NUCLEOTIDE SEQUENCE</scope>
    <source>
        <strain evidence="1">MNPRO001-30</strain>
        <tissue evidence="1">Meninges</tissue>
    </source>
</reference>
<feature type="non-terminal residue" evidence="1">
    <location>
        <position position="71"/>
    </location>
</feature>
<keyword evidence="2" id="KW-1185">Reference proteome</keyword>
<comment type="caution">
    <text evidence="1">The sequence shown here is derived from an EMBL/GenBank/DDBJ whole genome shotgun (WGS) entry which is preliminary data.</text>
</comment>